<dbReference type="PROSITE" id="PS50178">
    <property type="entry name" value="ZF_FYVE"/>
    <property type="match status" value="1"/>
</dbReference>
<evidence type="ECO:0000256" key="3">
    <source>
        <dbReference type="ARBA" id="ARBA00022771"/>
    </source>
</evidence>
<dbReference type="PROSITE" id="PS50012">
    <property type="entry name" value="RCC1_3"/>
    <property type="match status" value="6"/>
</dbReference>
<dbReference type="PANTHER" id="PTHR22870">
    <property type="entry name" value="REGULATOR OF CHROMOSOME CONDENSATION"/>
    <property type="match status" value="1"/>
</dbReference>
<dbReference type="InterPro" id="IPR000408">
    <property type="entry name" value="Reg_chr_condens"/>
</dbReference>
<dbReference type="InterPro" id="IPR011011">
    <property type="entry name" value="Znf_FYVE_PHD"/>
</dbReference>
<dbReference type="FunFam" id="2.130.10.30:FF:000031">
    <property type="entry name" value="PH, RCC1 and FYVE domains-containing protein 1"/>
    <property type="match status" value="1"/>
</dbReference>
<dbReference type="SMART" id="SM00064">
    <property type="entry name" value="FYVE"/>
    <property type="match status" value="1"/>
</dbReference>
<accession>A0A9Q1QAB4</accession>
<evidence type="ECO:0000256" key="5">
    <source>
        <dbReference type="PROSITE-ProRule" id="PRU00091"/>
    </source>
</evidence>
<evidence type="ECO:0000259" key="9">
    <source>
        <dbReference type="PROSITE" id="PS50178"/>
    </source>
</evidence>
<dbReference type="PROSITE" id="PS00626">
    <property type="entry name" value="RCC1_2"/>
    <property type="match status" value="2"/>
</dbReference>
<dbReference type="Gene3D" id="2.30.29.30">
    <property type="entry name" value="Pleckstrin-homology domain (PH domain)/Phosphotyrosine-binding domain (PTB)"/>
    <property type="match status" value="1"/>
</dbReference>
<dbReference type="InterPro" id="IPR000306">
    <property type="entry name" value="Znf_FYVE"/>
</dbReference>
<dbReference type="PRINTS" id="PR00633">
    <property type="entry name" value="RCCNDNSATION"/>
</dbReference>
<feature type="region of interest" description="Disordered" evidence="7">
    <location>
        <begin position="725"/>
        <end position="773"/>
    </location>
</feature>
<dbReference type="InterPro" id="IPR058923">
    <property type="entry name" value="RCC1-like_dom"/>
</dbReference>
<keyword evidence="1" id="KW-0479">Metal-binding</keyword>
<comment type="caution">
    <text evidence="10">The sequence shown here is derived from an EMBL/GenBank/DDBJ whole genome shotgun (WGS) entry which is preliminary data.</text>
</comment>
<feature type="domain" description="PH" evidence="8">
    <location>
        <begin position="1"/>
        <end position="95"/>
    </location>
</feature>
<dbReference type="FunFam" id="2.130.10.30:FF:000028">
    <property type="entry name" value="PH, RCC1 and FYVE domains-containing protein 1"/>
    <property type="match status" value="1"/>
</dbReference>
<dbReference type="InterPro" id="IPR017455">
    <property type="entry name" value="Znf_FYVE-rel"/>
</dbReference>
<evidence type="ECO:0000256" key="4">
    <source>
        <dbReference type="ARBA" id="ARBA00022833"/>
    </source>
</evidence>
<evidence type="ECO:0000256" key="1">
    <source>
        <dbReference type="ARBA" id="ARBA00022723"/>
    </source>
</evidence>
<feature type="repeat" description="RCC1" evidence="6">
    <location>
        <begin position="245"/>
        <end position="296"/>
    </location>
</feature>
<dbReference type="Gene3D" id="3.30.40.10">
    <property type="entry name" value="Zinc/RING finger domain, C3HC4 (zinc finger)"/>
    <property type="match status" value="1"/>
</dbReference>
<keyword evidence="11" id="KW-1185">Reference proteome</keyword>
<dbReference type="OrthoDB" id="5981550at2759"/>
<proteinExistence type="predicted"/>
<evidence type="ECO:0008006" key="12">
    <source>
        <dbReference type="Google" id="ProtNLM"/>
    </source>
</evidence>
<dbReference type="Pfam" id="PF01363">
    <property type="entry name" value="FYVE"/>
    <property type="match status" value="1"/>
</dbReference>
<protein>
    <recommendedName>
        <fullName evidence="12">FYVE-type domain-containing protein</fullName>
    </recommendedName>
</protein>
<keyword evidence="4" id="KW-0862">Zinc</keyword>
<dbReference type="AlphaFoldDB" id="A0A9Q1QAB4"/>
<dbReference type="InterPro" id="IPR011993">
    <property type="entry name" value="PH-like_dom_sf"/>
</dbReference>
<sequence length="796" mass="86216">MADLASHVFSDRDIEQDERALIWLSHGEEKSLRLSTVSRIIPGQRTAVFRRYKCPEKDHLSFSLIYKNGDRSLDLICKDKAETDVWFTALSSLISKQQNRRTRSEISDWNDAESVQSDRPFGAALEFSSGVRVRLSVDWGACSDVGSEQLNMQPRLSSADGFRFGGGDGFRLSVSSTPSCSSTGSGPDDIESLGDVYIWGELWSDAGLPDASDALIPKPLESNVVLDVHQIGCGVRHVALVTRQGEVFTWGEESGGRLGHGVEKNFTRPQLVEFLSITNVDSVSCGEYHSCAVSTSGDLFTWGDGVHNVGLLGHGTHASHWIPKRVSGPVEGIQVISIACGSWHSALVTANGKLFTFGDGTFGVLGHGDRESVPYPKEVQQLSGLRTMKVACGVWHTAAIVEVTNPSPSGPGIPSRKLFTWGDGDKYRLGHGNKNTYLLPTCVSNLIDYNFHQVACGHNLTIALTTSGHVFTMGGTTHGQLGNPQADGKVPCLVQDKLVGEFVEEIACGAHHVAVLTSRSEVYTWGKGANGRLGHGDVEDRKTPTLVEALKDRHVKSVACGSNFTASICLHKWVSGADQSVCSGCRQAFGFTRKRHNCYNCGLVHCHSCSSRKAVRAALAPTPSKPHRVCDACYNKLKATTTGNASLHHKRSTAARRSIDSCSRLDRPETKSSRILLSPITEPVKYLEVKSKRSEGKSESVSMVRASQVPSFQLLKDIAFPSSFSALQTPSKPAGPTPPQPPPFPGNSSRPASPYSRRPSPTRSAPPSRGVVDSLKKSNELLSQEVSKLQNHVLRT</sequence>
<gene>
    <name evidence="10" type="ORF">Cgig2_022112</name>
</gene>
<dbReference type="SUPFAM" id="SSF50985">
    <property type="entry name" value="RCC1/BLIP-II"/>
    <property type="match status" value="1"/>
</dbReference>
<reference evidence="10" key="1">
    <citation type="submission" date="2022-04" db="EMBL/GenBank/DDBJ databases">
        <title>Carnegiea gigantea Genome sequencing and assembly v2.</title>
        <authorList>
            <person name="Copetti D."/>
            <person name="Sanderson M.J."/>
            <person name="Burquez A."/>
            <person name="Wojciechowski M.F."/>
        </authorList>
    </citation>
    <scope>NUCLEOTIDE SEQUENCE</scope>
    <source>
        <strain evidence="10">SGP5-SGP5p</strain>
        <tissue evidence="10">Aerial part</tissue>
    </source>
</reference>
<feature type="compositionally biased region" description="Basic and acidic residues" evidence="7">
    <location>
        <begin position="657"/>
        <end position="666"/>
    </location>
</feature>
<feature type="repeat" description="RCC1" evidence="6">
    <location>
        <begin position="352"/>
        <end position="403"/>
    </location>
</feature>
<evidence type="ECO:0000313" key="10">
    <source>
        <dbReference type="EMBL" id="KAJ8434833.1"/>
    </source>
</evidence>
<dbReference type="Gene3D" id="2.130.10.30">
    <property type="entry name" value="Regulator of chromosome condensation 1/beta-lactamase-inhibitor protein II"/>
    <property type="match status" value="2"/>
</dbReference>
<feature type="repeat" description="RCC1" evidence="6">
    <location>
        <begin position="416"/>
        <end position="467"/>
    </location>
</feature>
<dbReference type="PANTHER" id="PTHR22870:SF352">
    <property type="entry name" value="REGULATOR OF CHROMOSOME CONDENSATION (RCC1) FAMILY PROTEIN"/>
    <property type="match status" value="1"/>
</dbReference>
<feature type="domain" description="FYVE-type" evidence="9">
    <location>
        <begin position="576"/>
        <end position="638"/>
    </location>
</feature>
<name>A0A9Q1QAB4_9CARY</name>
<dbReference type="GO" id="GO:0008270">
    <property type="term" value="F:zinc ion binding"/>
    <property type="evidence" value="ECO:0007669"/>
    <property type="project" value="UniProtKB-KW"/>
</dbReference>
<dbReference type="InterPro" id="IPR001849">
    <property type="entry name" value="PH_domain"/>
</dbReference>
<organism evidence="10 11">
    <name type="scientific">Carnegiea gigantea</name>
    <dbReference type="NCBI Taxonomy" id="171969"/>
    <lineage>
        <taxon>Eukaryota</taxon>
        <taxon>Viridiplantae</taxon>
        <taxon>Streptophyta</taxon>
        <taxon>Embryophyta</taxon>
        <taxon>Tracheophyta</taxon>
        <taxon>Spermatophyta</taxon>
        <taxon>Magnoliopsida</taxon>
        <taxon>eudicotyledons</taxon>
        <taxon>Gunneridae</taxon>
        <taxon>Pentapetalae</taxon>
        <taxon>Caryophyllales</taxon>
        <taxon>Cactineae</taxon>
        <taxon>Cactaceae</taxon>
        <taxon>Cactoideae</taxon>
        <taxon>Echinocereeae</taxon>
        <taxon>Carnegiea</taxon>
    </lineage>
</organism>
<dbReference type="Pfam" id="PF25390">
    <property type="entry name" value="WD40_RLD"/>
    <property type="match status" value="1"/>
</dbReference>
<dbReference type="Proteomes" id="UP001153076">
    <property type="component" value="Unassembled WGS sequence"/>
</dbReference>
<dbReference type="InterPro" id="IPR013083">
    <property type="entry name" value="Znf_RING/FYVE/PHD"/>
</dbReference>
<feature type="repeat" description="RCC1" evidence="6">
    <location>
        <begin position="520"/>
        <end position="571"/>
    </location>
</feature>
<feature type="repeat" description="RCC1" evidence="6">
    <location>
        <begin position="297"/>
        <end position="351"/>
    </location>
</feature>
<evidence type="ECO:0000256" key="6">
    <source>
        <dbReference type="PROSITE-ProRule" id="PRU00235"/>
    </source>
</evidence>
<dbReference type="SUPFAM" id="SSF50729">
    <property type="entry name" value="PH domain-like"/>
    <property type="match status" value="1"/>
</dbReference>
<keyword evidence="3 5" id="KW-0863">Zinc-finger</keyword>
<dbReference type="InterPro" id="IPR051210">
    <property type="entry name" value="Ub_ligase/GEF_domain"/>
</dbReference>
<evidence type="ECO:0000256" key="7">
    <source>
        <dbReference type="SAM" id="MobiDB-lite"/>
    </source>
</evidence>
<evidence type="ECO:0000313" key="11">
    <source>
        <dbReference type="Proteomes" id="UP001153076"/>
    </source>
</evidence>
<feature type="region of interest" description="Disordered" evidence="7">
    <location>
        <begin position="644"/>
        <end position="666"/>
    </location>
</feature>
<dbReference type="PROSITE" id="PS50003">
    <property type="entry name" value="PH_DOMAIN"/>
    <property type="match status" value="1"/>
</dbReference>
<evidence type="ECO:0000259" key="8">
    <source>
        <dbReference type="PROSITE" id="PS50003"/>
    </source>
</evidence>
<feature type="compositionally biased region" description="Low complexity" evidence="7">
    <location>
        <begin position="746"/>
        <end position="769"/>
    </location>
</feature>
<dbReference type="EMBL" id="JAKOGI010000448">
    <property type="protein sequence ID" value="KAJ8434833.1"/>
    <property type="molecule type" value="Genomic_DNA"/>
</dbReference>
<feature type="compositionally biased region" description="Pro residues" evidence="7">
    <location>
        <begin position="733"/>
        <end position="745"/>
    </location>
</feature>
<dbReference type="InterPro" id="IPR009091">
    <property type="entry name" value="RCC1/BLIP-II"/>
</dbReference>
<dbReference type="SUPFAM" id="SSF57903">
    <property type="entry name" value="FYVE/PHD zinc finger"/>
    <property type="match status" value="1"/>
</dbReference>
<feature type="repeat" description="RCC1" evidence="6">
    <location>
        <begin position="468"/>
        <end position="519"/>
    </location>
</feature>
<keyword evidence="2" id="KW-0677">Repeat</keyword>
<evidence type="ECO:0000256" key="2">
    <source>
        <dbReference type="ARBA" id="ARBA00022737"/>
    </source>
</evidence>